<keyword evidence="4" id="KW-1185">Reference proteome</keyword>
<gene>
    <name evidence="3" type="ORF">DFP72DRAFT_1041066</name>
</gene>
<evidence type="ECO:0000313" key="3">
    <source>
        <dbReference type="EMBL" id="KAF6762432.1"/>
    </source>
</evidence>
<dbReference type="AlphaFoldDB" id="A0A8H6IDW0"/>
<feature type="coiled-coil region" evidence="1">
    <location>
        <begin position="115"/>
        <end position="142"/>
    </location>
</feature>
<name>A0A8H6IDW0_9AGAR</name>
<proteinExistence type="predicted"/>
<dbReference type="EMBL" id="JACGCI010000007">
    <property type="protein sequence ID" value="KAF6762432.1"/>
    <property type="molecule type" value="Genomic_DNA"/>
</dbReference>
<keyword evidence="1" id="KW-0175">Coiled coil</keyword>
<sequence length="553" mass="63402">MSLHLPHPNIRPRSLQQSFKVLQVPEAPRCKSRKPVPQRRWSCTEIAVCPRFDWMSRGCPKERSGWRWGRMRNSSSSTTTKDHRPRLNMLSPFSSHLGTNYFASESEKAQIQQLLKGHIEDNQRIDCEIEELRQQLEALIHKREENDHFIEPHLALSAPIRGLPNELLRTIFSHCLPNPTRLWEDPFDNREYMSAAQPPMLLTFICQRWRQIALDFPELWQRAPINVSPSLQSPTDLDLAVQNASQLAQLWLSRAGNRPVAISISWKLSHAWTNFEKFLPFLTQHSSQWKELRISASDMNRGLLKSILSLPSSSIPNLQNLEIPAWVLDDKKCLLGGPSIRRFRYDTFGYRSEAFDHDFIKIPLQWPQLTDLDIASMKTTDTNIWKTLVNCPRLERLRISINFVEIFEPYSSPRLLLSHLVLLHIRHVAPVPLTGFFESLRLPSLKDLTLHTHRLGDFLPAAIVGESGATLRRLAVRTLYSTAATETLLETLALTTQLEFLEIGFISYLRSSYTLLSDTFLAALTPGKDENPSASPNTSSRSEPQQARLTGWT</sequence>
<reference evidence="3 4" key="1">
    <citation type="submission" date="2020-07" db="EMBL/GenBank/DDBJ databases">
        <title>Comparative genomics of pyrophilous fungi reveals a link between fire events and developmental genes.</title>
        <authorList>
            <consortium name="DOE Joint Genome Institute"/>
            <person name="Steindorff A.S."/>
            <person name="Carver A."/>
            <person name="Calhoun S."/>
            <person name="Stillman K."/>
            <person name="Liu H."/>
            <person name="Lipzen A."/>
            <person name="Pangilinan J."/>
            <person name="Labutti K."/>
            <person name="Bruns T.D."/>
            <person name="Grigoriev I.V."/>
        </authorList>
    </citation>
    <scope>NUCLEOTIDE SEQUENCE [LARGE SCALE GENOMIC DNA]</scope>
    <source>
        <strain evidence="3 4">CBS 144469</strain>
    </source>
</reference>
<evidence type="ECO:0008006" key="5">
    <source>
        <dbReference type="Google" id="ProtNLM"/>
    </source>
</evidence>
<dbReference type="Proteomes" id="UP000521943">
    <property type="component" value="Unassembled WGS sequence"/>
</dbReference>
<feature type="compositionally biased region" description="Polar residues" evidence="2">
    <location>
        <begin position="532"/>
        <end position="553"/>
    </location>
</feature>
<evidence type="ECO:0000256" key="2">
    <source>
        <dbReference type="SAM" id="MobiDB-lite"/>
    </source>
</evidence>
<dbReference type="SUPFAM" id="SSF52047">
    <property type="entry name" value="RNI-like"/>
    <property type="match status" value="1"/>
</dbReference>
<dbReference type="Gene3D" id="1.20.1280.50">
    <property type="match status" value="1"/>
</dbReference>
<accession>A0A8H6IDW0</accession>
<organism evidence="3 4">
    <name type="scientific">Ephemerocybe angulata</name>
    <dbReference type="NCBI Taxonomy" id="980116"/>
    <lineage>
        <taxon>Eukaryota</taxon>
        <taxon>Fungi</taxon>
        <taxon>Dikarya</taxon>
        <taxon>Basidiomycota</taxon>
        <taxon>Agaricomycotina</taxon>
        <taxon>Agaricomycetes</taxon>
        <taxon>Agaricomycetidae</taxon>
        <taxon>Agaricales</taxon>
        <taxon>Agaricineae</taxon>
        <taxon>Psathyrellaceae</taxon>
        <taxon>Ephemerocybe</taxon>
    </lineage>
</organism>
<evidence type="ECO:0000256" key="1">
    <source>
        <dbReference type="SAM" id="Coils"/>
    </source>
</evidence>
<dbReference type="OrthoDB" id="3248197at2759"/>
<dbReference type="Gene3D" id="3.80.10.10">
    <property type="entry name" value="Ribonuclease Inhibitor"/>
    <property type="match status" value="1"/>
</dbReference>
<protein>
    <recommendedName>
        <fullName evidence="5">F-box domain-containing protein</fullName>
    </recommendedName>
</protein>
<feature type="region of interest" description="Disordered" evidence="2">
    <location>
        <begin position="527"/>
        <end position="553"/>
    </location>
</feature>
<evidence type="ECO:0000313" key="4">
    <source>
        <dbReference type="Proteomes" id="UP000521943"/>
    </source>
</evidence>
<dbReference type="InterPro" id="IPR032675">
    <property type="entry name" value="LRR_dom_sf"/>
</dbReference>
<comment type="caution">
    <text evidence="3">The sequence shown here is derived from an EMBL/GenBank/DDBJ whole genome shotgun (WGS) entry which is preliminary data.</text>
</comment>